<dbReference type="InterPro" id="IPR002213">
    <property type="entry name" value="UDP_glucos_trans"/>
</dbReference>
<protein>
    <submittedName>
        <fullName evidence="3">Glycosyltransferase family 28</fullName>
    </submittedName>
</protein>
<dbReference type="EMBL" id="BBYQ01000007">
    <property type="protein sequence ID" value="GAP26612.1"/>
    <property type="molecule type" value="Genomic_DNA"/>
</dbReference>
<reference evidence="3 4" key="2">
    <citation type="journal article" date="2016" name="Genome Announc.">
        <title>Draft Genome Sequence of Erythromycin- and Oxytetracycline-Sensitive Nocardia seriolae Strain U-1 (NBRC 110359).</title>
        <authorList>
            <person name="Imajoh M."/>
            <person name="Sukeda M."/>
            <person name="Shimizu M."/>
            <person name="Yamane J."/>
            <person name="Ohnishi K."/>
            <person name="Oshima S."/>
        </authorList>
    </citation>
    <scope>NUCLEOTIDE SEQUENCE [LARGE SCALE GENOMIC DNA]</scope>
    <source>
        <strain evidence="3 4">U-1</strain>
    </source>
</reference>
<feature type="domain" description="Erythromycin biosynthesis protein CIII-like C-terminal" evidence="2">
    <location>
        <begin position="322"/>
        <end position="399"/>
    </location>
</feature>
<dbReference type="Gene3D" id="3.40.50.2000">
    <property type="entry name" value="Glycogen Phosphorylase B"/>
    <property type="match status" value="2"/>
</dbReference>
<dbReference type="GO" id="GO:0016758">
    <property type="term" value="F:hexosyltransferase activity"/>
    <property type="evidence" value="ECO:0007669"/>
    <property type="project" value="InterPro"/>
</dbReference>
<evidence type="ECO:0000259" key="1">
    <source>
        <dbReference type="Pfam" id="PF03033"/>
    </source>
</evidence>
<dbReference type="InterPro" id="IPR010610">
    <property type="entry name" value="EryCIII-like_C"/>
</dbReference>
<evidence type="ECO:0000313" key="3">
    <source>
        <dbReference type="EMBL" id="GAP26612.1"/>
    </source>
</evidence>
<dbReference type="GO" id="GO:0005975">
    <property type="term" value="P:carbohydrate metabolic process"/>
    <property type="evidence" value="ECO:0007669"/>
    <property type="project" value="InterPro"/>
</dbReference>
<name>A0A0B8N8W0_9NOCA</name>
<keyword evidence="4" id="KW-1185">Reference proteome</keyword>
<dbReference type="Pfam" id="PF03033">
    <property type="entry name" value="Glyco_transf_28"/>
    <property type="match status" value="1"/>
</dbReference>
<dbReference type="GeneID" id="93374356"/>
<dbReference type="Pfam" id="PF06722">
    <property type="entry name" value="EryCIII-like_C"/>
    <property type="match status" value="1"/>
</dbReference>
<proteinExistence type="predicted"/>
<gene>
    <name evidence="3" type="ORF">NSK11_contig00007-0096</name>
</gene>
<dbReference type="PANTHER" id="PTHR48050:SF13">
    <property type="entry name" value="STEROL 3-BETA-GLUCOSYLTRANSFERASE UGT80A2"/>
    <property type="match status" value="1"/>
</dbReference>
<reference evidence="4" key="1">
    <citation type="submission" date="2015-07" db="EMBL/GenBank/DDBJ databases">
        <title>Nocardia seriolae U-1 whole genome shotgun sequence.</title>
        <authorList>
            <person name="Imajoh M."/>
            <person name="Fukumoto Y."/>
            <person name="Sukeda M."/>
            <person name="Yamane J."/>
            <person name="Yamasaki K."/>
            <person name="Shimizu M."/>
            <person name="Ohnishi K."/>
            <person name="Oshima S."/>
        </authorList>
    </citation>
    <scope>NUCLEOTIDE SEQUENCE [LARGE SCALE GENOMIC DNA]</scope>
    <source>
        <strain evidence="4">U-1</strain>
    </source>
</reference>
<dbReference type="RefSeq" id="WP_033085276.1">
    <property type="nucleotide sequence ID" value="NZ_AP017900.1"/>
</dbReference>
<feature type="domain" description="Glycosyltransferase family 28 N-terminal" evidence="1">
    <location>
        <begin position="7"/>
        <end position="70"/>
    </location>
</feature>
<evidence type="ECO:0000259" key="2">
    <source>
        <dbReference type="Pfam" id="PF06722"/>
    </source>
</evidence>
<organism evidence="3 4">
    <name type="scientific">Nocardia seriolae</name>
    <dbReference type="NCBI Taxonomy" id="37332"/>
    <lineage>
        <taxon>Bacteria</taxon>
        <taxon>Bacillati</taxon>
        <taxon>Actinomycetota</taxon>
        <taxon>Actinomycetes</taxon>
        <taxon>Mycobacteriales</taxon>
        <taxon>Nocardiaceae</taxon>
        <taxon>Nocardia</taxon>
    </lineage>
</organism>
<sequence length="426" mass="46159">MRIAIPLTGTRGDVHPIVGLGVELQRRGHEVLLGAPPNLVDFVTAAGLPAQSCGPDVQHLYSSEEGRRALAAGNTLRLMQLVGKQMSEYADRMNREVIEVCAKADLIVATTVTEDRGLSVAQAMGVPLVSLHYYPCRMNSAYPFPGLLPAQWNPPAPANRATWLLAENLRRVVFLRYLNRLRATLGLGKSYDSPAAALARTRVPEIQIYDPALVPGLAEQWDERRPFTGFLTLDDATRAAVGELSGDHDDLLDWIRSGEPPVYFGFGSMPIRDAAAVFAMAERVSARLGIRALVHAGWSDLDVAGTVTGERIKVVGTGLAFDRIFPHCAAAVHHGGIGTLFESLRAGLPTLVCSVSFEQPMWGGQVEKLGVGAHLPFAELTADRLEHKLAPLLNDERRTRVGEFAKTLRTTGTVERAADLIEAAAR</sequence>
<dbReference type="InterPro" id="IPR004276">
    <property type="entry name" value="GlycoTrans_28_N"/>
</dbReference>
<dbReference type="GO" id="GO:0008194">
    <property type="term" value="F:UDP-glycosyltransferase activity"/>
    <property type="evidence" value="ECO:0007669"/>
    <property type="project" value="InterPro"/>
</dbReference>
<dbReference type="FunFam" id="3.40.50.2000:FF:000009">
    <property type="entry name" value="Sterol 3-beta-glucosyltransferase UGT80A2"/>
    <property type="match status" value="1"/>
</dbReference>
<dbReference type="PANTHER" id="PTHR48050">
    <property type="entry name" value="STEROL 3-BETA-GLUCOSYLTRANSFERASE"/>
    <property type="match status" value="1"/>
</dbReference>
<dbReference type="CDD" id="cd03784">
    <property type="entry name" value="GT1_Gtf-like"/>
    <property type="match status" value="1"/>
</dbReference>
<dbReference type="GO" id="GO:0033072">
    <property type="term" value="P:vancomycin biosynthetic process"/>
    <property type="evidence" value="ECO:0007669"/>
    <property type="project" value="UniProtKB-ARBA"/>
</dbReference>
<evidence type="ECO:0000313" key="4">
    <source>
        <dbReference type="Proteomes" id="UP000037179"/>
    </source>
</evidence>
<dbReference type="AlphaFoldDB" id="A0A0B8N8W0"/>
<dbReference type="SUPFAM" id="SSF53756">
    <property type="entry name" value="UDP-Glycosyltransferase/glycogen phosphorylase"/>
    <property type="match status" value="1"/>
</dbReference>
<comment type="caution">
    <text evidence="3">The sequence shown here is derived from an EMBL/GenBank/DDBJ whole genome shotgun (WGS) entry which is preliminary data.</text>
</comment>
<dbReference type="Proteomes" id="UP000037179">
    <property type="component" value="Unassembled WGS sequence"/>
</dbReference>
<dbReference type="InterPro" id="IPR050426">
    <property type="entry name" value="Glycosyltransferase_28"/>
</dbReference>
<accession>A0A0B8N8W0</accession>